<dbReference type="OrthoDB" id="9792284at2"/>
<dbReference type="EMBL" id="CP017141">
    <property type="protein sequence ID" value="AOM79624.1"/>
    <property type="molecule type" value="Genomic_DNA"/>
</dbReference>
<name>A0A1D7QLS5_9SPHI</name>
<dbReference type="InterPro" id="IPR029062">
    <property type="entry name" value="Class_I_gatase-like"/>
</dbReference>
<dbReference type="SUPFAM" id="SSF52317">
    <property type="entry name" value="Class I glutamine amidotransferase-like"/>
    <property type="match status" value="1"/>
</dbReference>
<reference evidence="2 3" key="1">
    <citation type="submission" date="2016-08" db="EMBL/GenBank/DDBJ databases">
        <authorList>
            <person name="Seilhamer J.J."/>
        </authorList>
    </citation>
    <scope>NUCLEOTIDE SEQUENCE [LARGE SCALE GENOMIC DNA]</scope>
    <source>
        <strain evidence="2 3">DX4</strain>
    </source>
</reference>
<feature type="domain" description="DJ-1/PfpI" evidence="1">
    <location>
        <begin position="40"/>
        <end position="149"/>
    </location>
</feature>
<organism evidence="2 3">
    <name type="scientific">Pedobacter steynii</name>
    <dbReference type="NCBI Taxonomy" id="430522"/>
    <lineage>
        <taxon>Bacteria</taxon>
        <taxon>Pseudomonadati</taxon>
        <taxon>Bacteroidota</taxon>
        <taxon>Sphingobacteriia</taxon>
        <taxon>Sphingobacteriales</taxon>
        <taxon>Sphingobacteriaceae</taxon>
        <taxon>Pedobacter</taxon>
    </lineage>
</organism>
<dbReference type="Gene3D" id="3.40.50.880">
    <property type="match status" value="1"/>
</dbReference>
<evidence type="ECO:0000259" key="1">
    <source>
        <dbReference type="Pfam" id="PF01965"/>
    </source>
</evidence>
<protein>
    <recommendedName>
        <fullName evidence="1">DJ-1/PfpI domain-containing protein</fullName>
    </recommendedName>
</protein>
<evidence type="ECO:0000313" key="2">
    <source>
        <dbReference type="EMBL" id="AOM79624.1"/>
    </source>
</evidence>
<sequence>MKQIKTIGVIAYPKCGEQDTLTVLEILKSLAWLLDSQYKTALSVKLLVLEPGNILMQMGTTVIPDGVYDGQELFDLLYIPGGMGSGEASKNKVILDLINKHYSNDKVVATNCSGISILWRSGIIANHLITAPATVSEKLVREGANLSNPRKMWIGLPEQRLWTTAGGSGVHGSTVALVVQYFGEEVGKIVAAMWDALPLFGDQLLQLQGPDYASNPAYEKIVQDMMQEMLLPNK</sequence>
<dbReference type="PANTHER" id="PTHR43130">
    <property type="entry name" value="ARAC-FAMILY TRANSCRIPTIONAL REGULATOR"/>
    <property type="match status" value="1"/>
</dbReference>
<dbReference type="AlphaFoldDB" id="A0A1D7QLS5"/>
<dbReference type="InterPro" id="IPR052158">
    <property type="entry name" value="INH-QAR"/>
</dbReference>
<dbReference type="PANTHER" id="PTHR43130:SF15">
    <property type="entry name" value="THIJ_PFPI FAMILY PROTEIN (AFU_ORTHOLOGUE AFUA_5G14240)"/>
    <property type="match status" value="1"/>
</dbReference>
<dbReference type="Proteomes" id="UP000094313">
    <property type="component" value="Chromosome"/>
</dbReference>
<keyword evidence="3" id="KW-1185">Reference proteome</keyword>
<dbReference type="InterPro" id="IPR002818">
    <property type="entry name" value="DJ-1/PfpI"/>
</dbReference>
<evidence type="ECO:0000313" key="3">
    <source>
        <dbReference type="Proteomes" id="UP000094313"/>
    </source>
</evidence>
<gene>
    <name evidence="2" type="ORF">BFS30_22175</name>
</gene>
<dbReference type="KEGG" id="psty:BFS30_22175"/>
<accession>A0A1D7QLS5</accession>
<dbReference type="RefSeq" id="WP_069381286.1">
    <property type="nucleotide sequence ID" value="NZ_CP017141.1"/>
</dbReference>
<dbReference type="Pfam" id="PF01965">
    <property type="entry name" value="DJ-1_PfpI"/>
    <property type="match status" value="1"/>
</dbReference>
<proteinExistence type="predicted"/>